<keyword evidence="2" id="KW-1185">Reference proteome</keyword>
<name>A0A1M2VRV0_TRAPU</name>
<dbReference type="EMBL" id="MNAD01000788">
    <property type="protein sequence ID" value="OJT10339.1"/>
    <property type="molecule type" value="Genomic_DNA"/>
</dbReference>
<dbReference type="Proteomes" id="UP000184267">
    <property type="component" value="Unassembled WGS sequence"/>
</dbReference>
<reference evidence="1 2" key="1">
    <citation type="submission" date="2016-10" db="EMBL/GenBank/DDBJ databases">
        <title>Genome sequence of the basidiomycete white-rot fungus Trametes pubescens.</title>
        <authorList>
            <person name="Makela M.R."/>
            <person name="Granchi Z."/>
            <person name="Peng M."/>
            <person name="De Vries R.P."/>
            <person name="Grigoriev I."/>
            <person name="Riley R."/>
            <person name="Hilden K."/>
        </authorList>
    </citation>
    <scope>NUCLEOTIDE SEQUENCE [LARGE SCALE GENOMIC DNA]</scope>
    <source>
        <strain evidence="1 2">FBCC735</strain>
    </source>
</reference>
<proteinExistence type="predicted"/>
<evidence type="ECO:0000313" key="1">
    <source>
        <dbReference type="EMBL" id="OJT10339.1"/>
    </source>
</evidence>
<gene>
    <name evidence="1" type="ORF">TRAPUB_13144</name>
</gene>
<evidence type="ECO:0000313" key="2">
    <source>
        <dbReference type="Proteomes" id="UP000184267"/>
    </source>
</evidence>
<comment type="caution">
    <text evidence="1">The sequence shown here is derived from an EMBL/GenBank/DDBJ whole genome shotgun (WGS) entry which is preliminary data.</text>
</comment>
<protein>
    <submittedName>
        <fullName evidence="1">Uncharacterized protein</fullName>
    </submittedName>
</protein>
<dbReference type="AlphaFoldDB" id="A0A1M2VRV0"/>
<accession>A0A1M2VRV0</accession>
<organism evidence="1 2">
    <name type="scientific">Trametes pubescens</name>
    <name type="common">White-rot fungus</name>
    <dbReference type="NCBI Taxonomy" id="154538"/>
    <lineage>
        <taxon>Eukaryota</taxon>
        <taxon>Fungi</taxon>
        <taxon>Dikarya</taxon>
        <taxon>Basidiomycota</taxon>
        <taxon>Agaricomycotina</taxon>
        <taxon>Agaricomycetes</taxon>
        <taxon>Polyporales</taxon>
        <taxon>Polyporaceae</taxon>
        <taxon>Trametes</taxon>
    </lineage>
</organism>
<sequence>MVLTLVQFSASCANFISPRRSGRSRRKRDDVGQLEPAAWSQRAAIGRRGTLQLAGRGRRLVAVSVRQVEPDEEACDISDLVEEAWRKECCAQVMTTNSTTNVLLHGKDGLGGYAAGLLG</sequence>